<name>A0A8J7WLP7_9ACTN</name>
<proteinExistence type="predicted"/>
<dbReference type="Proteomes" id="UP000677913">
    <property type="component" value="Unassembled WGS sequence"/>
</dbReference>
<dbReference type="PANTHER" id="PTHR43355:SF2">
    <property type="entry name" value="FLAVIN REDUCTASE (NADPH)"/>
    <property type="match status" value="1"/>
</dbReference>
<dbReference type="EMBL" id="JAGSXH010000057">
    <property type="protein sequence ID" value="MBS2964678.1"/>
    <property type="molecule type" value="Genomic_DNA"/>
</dbReference>
<dbReference type="InterPro" id="IPR051606">
    <property type="entry name" value="Polyketide_Oxido-like"/>
</dbReference>
<evidence type="ECO:0000259" key="1">
    <source>
        <dbReference type="Pfam" id="PF13460"/>
    </source>
</evidence>
<dbReference type="AlphaFoldDB" id="A0A8J7WLP7"/>
<dbReference type="SUPFAM" id="SSF51735">
    <property type="entry name" value="NAD(P)-binding Rossmann-fold domains"/>
    <property type="match status" value="1"/>
</dbReference>
<evidence type="ECO:0000313" key="2">
    <source>
        <dbReference type="EMBL" id="MBS2964678.1"/>
    </source>
</evidence>
<feature type="domain" description="NAD(P)-binding" evidence="1">
    <location>
        <begin position="8"/>
        <end position="202"/>
    </location>
</feature>
<sequence length="217" mass="22866">MSKIVVFGGSGMIGGRAIHEALRRGHEVTAAVRHPAKVTEEHPNLTVQQADVTDPAATQKIIAGADAVISAVSPRDPGTEPKRQVEANLDSLVTALRALGRDAPYLVVVGGAGSLLVGPGERLVDQPYFPEVYKSEALAHAAGLEKLLGVSDVAWTYVSPAGVVAPGERTGTFRLGEDHLLVDADGNSNISAEDYAIVLIDEAEKREHAGRRFTAAY</sequence>
<dbReference type="CDD" id="cd05244">
    <property type="entry name" value="BVR-B_like_SDR_a"/>
    <property type="match status" value="1"/>
</dbReference>
<gene>
    <name evidence="2" type="ORF">KGA66_16595</name>
</gene>
<dbReference type="InterPro" id="IPR036291">
    <property type="entry name" value="NAD(P)-bd_dom_sf"/>
</dbReference>
<dbReference type="Gene3D" id="3.40.50.720">
    <property type="entry name" value="NAD(P)-binding Rossmann-like Domain"/>
    <property type="match status" value="1"/>
</dbReference>
<keyword evidence="3" id="KW-1185">Reference proteome</keyword>
<dbReference type="PANTHER" id="PTHR43355">
    <property type="entry name" value="FLAVIN REDUCTASE (NADPH)"/>
    <property type="match status" value="1"/>
</dbReference>
<dbReference type="GO" id="GO:0016646">
    <property type="term" value="F:oxidoreductase activity, acting on the CH-NH group of donors, NAD or NADP as acceptor"/>
    <property type="evidence" value="ECO:0007669"/>
    <property type="project" value="TreeGrafter"/>
</dbReference>
<organism evidence="2 3">
    <name type="scientific">Actinocrinis puniceicyclus</name>
    <dbReference type="NCBI Taxonomy" id="977794"/>
    <lineage>
        <taxon>Bacteria</taxon>
        <taxon>Bacillati</taxon>
        <taxon>Actinomycetota</taxon>
        <taxon>Actinomycetes</taxon>
        <taxon>Catenulisporales</taxon>
        <taxon>Actinospicaceae</taxon>
        <taxon>Actinocrinis</taxon>
    </lineage>
</organism>
<comment type="caution">
    <text evidence="2">The sequence shown here is derived from an EMBL/GenBank/DDBJ whole genome shotgun (WGS) entry which is preliminary data.</text>
</comment>
<dbReference type="RefSeq" id="WP_211469040.1">
    <property type="nucleotide sequence ID" value="NZ_JAGSXH010000057.1"/>
</dbReference>
<protein>
    <submittedName>
        <fullName evidence="2">NAD(P)H-binding protein</fullName>
    </submittedName>
</protein>
<dbReference type="InterPro" id="IPR016040">
    <property type="entry name" value="NAD(P)-bd_dom"/>
</dbReference>
<evidence type="ECO:0000313" key="3">
    <source>
        <dbReference type="Proteomes" id="UP000677913"/>
    </source>
</evidence>
<dbReference type="Pfam" id="PF13460">
    <property type="entry name" value="NAD_binding_10"/>
    <property type="match status" value="1"/>
</dbReference>
<accession>A0A8J7WLP7</accession>
<reference evidence="2" key="1">
    <citation type="submission" date="2021-04" db="EMBL/GenBank/DDBJ databases">
        <title>Genome based classification of Actinospica acidithermotolerans sp. nov., an actinobacterium isolated from an Indonesian hot spring.</title>
        <authorList>
            <person name="Kusuma A.B."/>
            <person name="Putra K.E."/>
            <person name="Nafisah S."/>
            <person name="Loh J."/>
            <person name="Nouioui I."/>
            <person name="Goodfellow M."/>
        </authorList>
    </citation>
    <scope>NUCLEOTIDE SEQUENCE</scope>
    <source>
        <strain evidence="2">DSM 45618</strain>
    </source>
</reference>